<organism evidence="1 2">
    <name type="scientific">Panagrolaimus sp. PS1159</name>
    <dbReference type="NCBI Taxonomy" id="55785"/>
    <lineage>
        <taxon>Eukaryota</taxon>
        <taxon>Metazoa</taxon>
        <taxon>Ecdysozoa</taxon>
        <taxon>Nematoda</taxon>
        <taxon>Chromadorea</taxon>
        <taxon>Rhabditida</taxon>
        <taxon>Tylenchina</taxon>
        <taxon>Panagrolaimomorpha</taxon>
        <taxon>Panagrolaimoidea</taxon>
        <taxon>Panagrolaimidae</taxon>
        <taxon>Panagrolaimus</taxon>
    </lineage>
</organism>
<protein>
    <submittedName>
        <fullName evidence="2">Apple domain-containing protein</fullName>
    </submittedName>
</protein>
<dbReference type="Proteomes" id="UP000887580">
    <property type="component" value="Unplaced"/>
</dbReference>
<evidence type="ECO:0000313" key="2">
    <source>
        <dbReference type="WBParaSite" id="PS1159_v2.g4573.t1"/>
    </source>
</evidence>
<name>A0AC35GEZ9_9BILA</name>
<evidence type="ECO:0000313" key="1">
    <source>
        <dbReference type="Proteomes" id="UP000887580"/>
    </source>
</evidence>
<dbReference type="WBParaSite" id="PS1159_v2.g4573.t1">
    <property type="protein sequence ID" value="PS1159_v2.g4573.t1"/>
    <property type="gene ID" value="PS1159_v2.g4573"/>
</dbReference>
<proteinExistence type="predicted"/>
<sequence length="516" mass="54288">MIEGKAEITGTGCNKTITCTSIGNDPNSFASITMGFPGFVGEVAFGNASVKTEIYCKNGSWFLPQYDTMPTTNIYYCEATTISTTPTTPTTSASISTQTSTTSTTSTASTTAASTTLLPQCGGCQDLQPGPSYTEGMIEGKAEIAETGCNKSITCKSIHNDPHSMVSITIELLSGGTAEGAFGVGIAELSLGCKNGSWFLPEFDNLPLKNIFYCEATPTSPTSTTPILSISSFTQSSATSTSTALTTPMISTLTTSQGSSTSTTPTTPLLSSTSTTSQSISSTTRKTFDPAGCNNNTGFNLISPSVDPSKLKSGKFGGYFKTRSSCEKLCAENYGLLICNAYMYEPQKSGKCTIFQYFIDNNIIEISNSTASVFKKCNVTTIESSTSTIPTGRSSTVASTSALPTTQTNTTTPSAVTENCCSALVHTLMPTRMLATGTMLFTYNNNTCRTTATIKCQQPQGQGLELSVAIVVNKIDFIDVALDTLTLPATCKNGTWQVAEPPLTITSLQCVMTDPA</sequence>
<reference evidence="2" key="1">
    <citation type="submission" date="2022-11" db="UniProtKB">
        <authorList>
            <consortium name="WormBaseParasite"/>
        </authorList>
    </citation>
    <scope>IDENTIFICATION</scope>
</reference>
<accession>A0AC35GEZ9</accession>